<keyword evidence="3" id="KW-0804">Transcription</keyword>
<evidence type="ECO:0000256" key="3">
    <source>
        <dbReference type="ARBA" id="ARBA00023163"/>
    </source>
</evidence>
<organism evidence="5 6">
    <name type="scientific">Lentzea miocenica</name>
    <dbReference type="NCBI Taxonomy" id="3095431"/>
    <lineage>
        <taxon>Bacteria</taxon>
        <taxon>Bacillati</taxon>
        <taxon>Actinomycetota</taxon>
        <taxon>Actinomycetes</taxon>
        <taxon>Pseudonocardiales</taxon>
        <taxon>Pseudonocardiaceae</taxon>
        <taxon>Lentzea</taxon>
    </lineage>
</organism>
<reference evidence="5 6" key="2">
    <citation type="submission" date="2023-11" db="EMBL/GenBank/DDBJ databases">
        <authorList>
            <person name="Lara A.C."/>
            <person name="Chronakova A."/>
        </authorList>
    </citation>
    <scope>NUCLEOTIDE SEQUENCE [LARGE SCALE GENOMIC DNA]</scope>
    <source>
        <strain evidence="5 6">BCCO 10_0856</strain>
    </source>
</reference>
<dbReference type="SUPFAM" id="SSF46894">
    <property type="entry name" value="C-terminal effector domain of the bipartite response regulators"/>
    <property type="match status" value="1"/>
</dbReference>
<evidence type="ECO:0000256" key="2">
    <source>
        <dbReference type="ARBA" id="ARBA00023125"/>
    </source>
</evidence>
<dbReference type="Gene3D" id="1.10.10.10">
    <property type="entry name" value="Winged helix-like DNA-binding domain superfamily/Winged helix DNA-binding domain"/>
    <property type="match status" value="1"/>
</dbReference>
<dbReference type="PRINTS" id="PR00038">
    <property type="entry name" value="HTHLUXR"/>
</dbReference>
<protein>
    <submittedName>
        <fullName evidence="5">LuxR C-terminal-related transcriptional regulator</fullName>
    </submittedName>
</protein>
<accession>A0ABU4T8A2</accession>
<evidence type="ECO:0000313" key="5">
    <source>
        <dbReference type="EMBL" id="MDX8034397.1"/>
    </source>
</evidence>
<dbReference type="InterPro" id="IPR016032">
    <property type="entry name" value="Sig_transdc_resp-reg_C-effctor"/>
</dbReference>
<name>A0ABU4T8A2_9PSEU</name>
<keyword evidence="2" id="KW-0238">DNA-binding</keyword>
<dbReference type="EMBL" id="JAXAVW010000026">
    <property type="protein sequence ID" value="MDX8034397.1"/>
    <property type="molecule type" value="Genomic_DNA"/>
</dbReference>
<dbReference type="Proteomes" id="UP001285521">
    <property type="component" value="Unassembled WGS sequence"/>
</dbReference>
<evidence type="ECO:0000256" key="1">
    <source>
        <dbReference type="ARBA" id="ARBA00023015"/>
    </source>
</evidence>
<evidence type="ECO:0000313" key="6">
    <source>
        <dbReference type="Proteomes" id="UP001285521"/>
    </source>
</evidence>
<dbReference type="Pfam" id="PF00196">
    <property type="entry name" value="GerE"/>
    <property type="match status" value="1"/>
</dbReference>
<dbReference type="PANTHER" id="PTHR44688:SF16">
    <property type="entry name" value="DNA-BINDING TRANSCRIPTIONAL ACTIVATOR DEVR_DOSR"/>
    <property type="match status" value="1"/>
</dbReference>
<dbReference type="InterPro" id="IPR011990">
    <property type="entry name" value="TPR-like_helical_dom_sf"/>
</dbReference>
<evidence type="ECO:0000259" key="4">
    <source>
        <dbReference type="PROSITE" id="PS50043"/>
    </source>
</evidence>
<dbReference type="InterPro" id="IPR036388">
    <property type="entry name" value="WH-like_DNA-bd_sf"/>
</dbReference>
<sequence length="487" mass="52826">MRDALERAKALRSAGRPADAALELRKALAGAGDRCELLYLLWDCQFVMGDRAAAFETLLEAKGLAAGPMVARVAIAEASWLMSQGEYREAMTLAGSVVTDDDEIRAYALSVRGVCEAFLGEVERGTATLEAARTAAHRSGCVRELTRAVGNLTYVLGSAGQHERSARIGKEALTRLRIQGLAPTFSAVIRYNLATSLFALGRWQELDEVEVPDTIPGNKAARILLCKAEAAALRGRDPDDLIEEAAKAVDGPDALFAAQCAYAKAVAARAKGQYRAAVELCRETVADPPEALTRGEVLRLCVEGLGAARDLQAAGGRVTRLDDPEATELELLARLPMPHGPEDEVWRRVAFAEAGRDSWAGIAVEWDRLKMPYQAAYARTRSGEPEALRHADRAAQRLGALPLAKMIDRQARRLRIPLLHEDKPQLGTLTPRERDVLELLGWGRTNKEIAAELVLSVRTVGLHVSHVLAKLGASNRSEAARIARDQT</sequence>
<dbReference type="InterPro" id="IPR000792">
    <property type="entry name" value="Tscrpt_reg_LuxR_C"/>
</dbReference>
<feature type="domain" description="HTH luxR-type" evidence="4">
    <location>
        <begin position="422"/>
        <end position="487"/>
    </location>
</feature>
<dbReference type="PANTHER" id="PTHR44688">
    <property type="entry name" value="DNA-BINDING TRANSCRIPTIONAL ACTIVATOR DEVR_DOSR"/>
    <property type="match status" value="1"/>
</dbReference>
<dbReference type="CDD" id="cd06170">
    <property type="entry name" value="LuxR_C_like"/>
    <property type="match status" value="1"/>
</dbReference>
<keyword evidence="1" id="KW-0805">Transcription regulation</keyword>
<proteinExistence type="predicted"/>
<dbReference type="SMART" id="SM00421">
    <property type="entry name" value="HTH_LUXR"/>
    <property type="match status" value="1"/>
</dbReference>
<comment type="caution">
    <text evidence="5">The sequence shown here is derived from an EMBL/GenBank/DDBJ whole genome shotgun (WGS) entry which is preliminary data.</text>
</comment>
<dbReference type="Gene3D" id="1.25.40.10">
    <property type="entry name" value="Tetratricopeptide repeat domain"/>
    <property type="match status" value="1"/>
</dbReference>
<keyword evidence="6" id="KW-1185">Reference proteome</keyword>
<dbReference type="PROSITE" id="PS50043">
    <property type="entry name" value="HTH_LUXR_2"/>
    <property type="match status" value="1"/>
</dbReference>
<dbReference type="RefSeq" id="WP_319969419.1">
    <property type="nucleotide sequence ID" value="NZ_JAXAVW010000026.1"/>
</dbReference>
<reference evidence="5 6" key="1">
    <citation type="submission" date="2023-11" db="EMBL/GenBank/DDBJ databases">
        <title>Lentzea sokolovensis, sp. nov., Lentzea kristufkii, sp. nov., and Lentzea miocenensis, sp. nov., rare actinobacteria from Sokolov Coal Basin, Miocene lacustrine sediment, Czech Republic.</title>
        <authorList>
            <person name="Lara A."/>
            <person name="Kotroba L."/>
            <person name="Nouioui I."/>
            <person name="Neumann-Schaal M."/>
            <person name="Mast Y."/>
            <person name="Chronakova A."/>
        </authorList>
    </citation>
    <scope>NUCLEOTIDE SEQUENCE [LARGE SCALE GENOMIC DNA]</scope>
    <source>
        <strain evidence="5 6">BCCO 10_0856</strain>
    </source>
</reference>
<dbReference type="PROSITE" id="PS00622">
    <property type="entry name" value="HTH_LUXR_1"/>
    <property type="match status" value="1"/>
</dbReference>
<gene>
    <name evidence="5" type="ORF">SK803_29625</name>
</gene>
<dbReference type="SUPFAM" id="SSF48452">
    <property type="entry name" value="TPR-like"/>
    <property type="match status" value="2"/>
</dbReference>